<dbReference type="EMBL" id="ABXU01000025">
    <property type="protein sequence ID" value="EEB34286.1"/>
    <property type="molecule type" value="Genomic_DNA"/>
</dbReference>
<evidence type="ECO:0000313" key="2">
    <source>
        <dbReference type="Proteomes" id="UP000003676"/>
    </source>
</evidence>
<accession>B6WRT3</accession>
<reference evidence="1 2" key="1">
    <citation type="submission" date="2008-10" db="EMBL/GenBank/DDBJ databases">
        <title>Draft genome sequence of Desulvovibrio piger (ATCC 29098).</title>
        <authorList>
            <person name="Sudarsanam P."/>
            <person name="Ley R."/>
            <person name="Guruge J."/>
            <person name="Turnbaugh P.J."/>
            <person name="Mahowald M."/>
            <person name="Liep D."/>
            <person name="Gordon J."/>
        </authorList>
    </citation>
    <scope>NUCLEOTIDE SEQUENCE [LARGE SCALE GENOMIC DNA]</scope>
    <source>
        <strain evidence="1 2">ATCC 29098</strain>
    </source>
</reference>
<protein>
    <submittedName>
        <fullName evidence="1">Uncharacterized protein</fullName>
    </submittedName>
</protein>
<dbReference type="RefSeq" id="WP_006004919.1">
    <property type="nucleotide sequence ID" value="NZ_DS996354.1"/>
</dbReference>
<comment type="caution">
    <text evidence="1">The sequence shown here is derived from an EMBL/GenBank/DDBJ whole genome shotgun (WGS) entry which is preliminary data.</text>
</comment>
<gene>
    <name evidence="1" type="ORF">DESPIG_00774</name>
</gene>
<evidence type="ECO:0000313" key="1">
    <source>
        <dbReference type="EMBL" id="EEB34286.1"/>
    </source>
</evidence>
<reference evidence="1 2" key="2">
    <citation type="submission" date="2008-10" db="EMBL/GenBank/DDBJ databases">
        <authorList>
            <person name="Fulton L."/>
            <person name="Clifton S."/>
            <person name="Fulton B."/>
            <person name="Xu J."/>
            <person name="Minx P."/>
            <person name="Pepin K.H."/>
            <person name="Johnson M."/>
            <person name="Bhonagiri V."/>
            <person name="Nash W.E."/>
            <person name="Mardis E.R."/>
            <person name="Wilson R.K."/>
        </authorList>
    </citation>
    <scope>NUCLEOTIDE SEQUENCE [LARGE SCALE GENOMIC DNA]</scope>
    <source>
        <strain evidence="1 2">ATCC 29098</strain>
    </source>
</reference>
<dbReference type="Proteomes" id="UP000003676">
    <property type="component" value="Unassembled WGS sequence"/>
</dbReference>
<dbReference type="HOGENOM" id="CLU_2952935_0_0_7"/>
<dbReference type="eggNOG" id="ENOG5030ZIK">
    <property type="taxonomic scope" value="Bacteria"/>
</dbReference>
<organism evidence="1 2">
    <name type="scientific">Desulfovibrio piger ATCC 29098</name>
    <dbReference type="NCBI Taxonomy" id="411464"/>
    <lineage>
        <taxon>Bacteria</taxon>
        <taxon>Pseudomonadati</taxon>
        <taxon>Thermodesulfobacteriota</taxon>
        <taxon>Desulfovibrionia</taxon>
        <taxon>Desulfovibrionales</taxon>
        <taxon>Desulfovibrionaceae</taxon>
        <taxon>Desulfovibrio</taxon>
    </lineage>
</organism>
<dbReference type="AlphaFoldDB" id="B6WRT3"/>
<name>B6WRT3_9BACT</name>
<proteinExistence type="predicted"/>
<sequence>MNEVLTILMERDGLSRHEALEVMREAREAMLEALDEGLDPEEVFADITGLEPDYIWSVL</sequence>